<sequence>MKKREAVPNLFTIGNLFCGFLAIYYAMEGRLVPAGWLVVIAAFLDAMDGKVARAMKMPSRFGVEFDSLADVCSFGLAPAVLIFHYHCRACALDDVWGVALSFLFLLCGALRLARFNVQLKGSDKKNFSGLPIPSASATLVSFVIFSEKVWEGPRSLEASILLTVLLSFLMVSTVKYDTFPNFAPGSFWNRVKLAYFLIGAVLTVLYAEAVFFPLAIVYVMSGLVRRAFQVFRHRAVAEVQGLDDVSSSV</sequence>
<keyword evidence="9 16" id="KW-1133">Transmembrane helix</keyword>
<feature type="transmembrane region" description="Helical" evidence="16">
    <location>
        <begin position="156"/>
        <end position="174"/>
    </location>
</feature>
<dbReference type="InterPro" id="IPR048254">
    <property type="entry name" value="CDP_ALCOHOL_P_TRANSF_CS"/>
</dbReference>
<dbReference type="GO" id="GO:0003882">
    <property type="term" value="F:CDP-diacylglycerol-serine O-phosphatidyltransferase activity"/>
    <property type="evidence" value="ECO:0007669"/>
    <property type="project" value="UniProtKB-EC"/>
</dbReference>
<evidence type="ECO:0000313" key="18">
    <source>
        <dbReference type="Proteomes" id="UP000178606"/>
    </source>
</evidence>
<evidence type="ECO:0000256" key="10">
    <source>
        <dbReference type="ARBA" id="ARBA00023098"/>
    </source>
</evidence>
<keyword evidence="11 16" id="KW-0472">Membrane</keyword>
<keyword evidence="10" id="KW-0443">Lipid metabolism</keyword>
<evidence type="ECO:0000256" key="3">
    <source>
        <dbReference type="ARBA" id="ARBA00010441"/>
    </source>
</evidence>
<comment type="catalytic activity">
    <reaction evidence="1">
        <text>a CDP-1,2-diacyl-sn-glycerol + L-serine = a 1,2-diacyl-sn-glycero-3-phospho-L-serine + CMP + H(+)</text>
        <dbReference type="Rhea" id="RHEA:16913"/>
        <dbReference type="ChEBI" id="CHEBI:15378"/>
        <dbReference type="ChEBI" id="CHEBI:33384"/>
        <dbReference type="ChEBI" id="CHEBI:57262"/>
        <dbReference type="ChEBI" id="CHEBI:58332"/>
        <dbReference type="ChEBI" id="CHEBI:60377"/>
        <dbReference type="EC" id="2.7.8.8"/>
    </reaction>
</comment>
<feature type="transmembrane region" description="Helical" evidence="16">
    <location>
        <begin position="194"/>
        <end position="224"/>
    </location>
</feature>
<feature type="transmembrane region" description="Helical" evidence="16">
    <location>
        <begin position="7"/>
        <end position="25"/>
    </location>
</feature>
<feature type="transmembrane region" description="Helical" evidence="16">
    <location>
        <begin position="31"/>
        <end position="47"/>
    </location>
</feature>
<dbReference type="PROSITE" id="PS00379">
    <property type="entry name" value="CDP_ALCOHOL_P_TRANSF"/>
    <property type="match status" value="1"/>
</dbReference>
<evidence type="ECO:0000256" key="13">
    <source>
        <dbReference type="ARBA" id="ARBA00023264"/>
    </source>
</evidence>
<keyword evidence="13" id="KW-1208">Phospholipid metabolism</keyword>
<dbReference type="PANTHER" id="PTHR14269">
    <property type="entry name" value="CDP-DIACYLGLYCEROL--GLYCEROL-3-PHOSPHATE 3-PHOSPHATIDYLTRANSFERASE-RELATED"/>
    <property type="match status" value="1"/>
</dbReference>
<dbReference type="InterPro" id="IPR043130">
    <property type="entry name" value="CDP-OH_PTrfase_TM_dom"/>
</dbReference>
<dbReference type="Gene3D" id="1.20.120.1760">
    <property type="match status" value="1"/>
</dbReference>
<dbReference type="InterPro" id="IPR000462">
    <property type="entry name" value="CDP-OH_P_trans"/>
</dbReference>
<dbReference type="NCBIfam" id="TIGR00473">
    <property type="entry name" value="pssA"/>
    <property type="match status" value="1"/>
</dbReference>
<evidence type="ECO:0000256" key="12">
    <source>
        <dbReference type="ARBA" id="ARBA00023209"/>
    </source>
</evidence>
<evidence type="ECO:0000256" key="1">
    <source>
        <dbReference type="ARBA" id="ARBA00000287"/>
    </source>
</evidence>
<dbReference type="AlphaFoldDB" id="A0A1F6D3I0"/>
<evidence type="ECO:0000256" key="6">
    <source>
        <dbReference type="ARBA" id="ARBA00022516"/>
    </source>
</evidence>
<evidence type="ECO:0000256" key="5">
    <source>
        <dbReference type="ARBA" id="ARBA00017171"/>
    </source>
</evidence>
<evidence type="ECO:0000256" key="15">
    <source>
        <dbReference type="RuleBase" id="RU003750"/>
    </source>
</evidence>
<feature type="transmembrane region" description="Helical" evidence="16">
    <location>
        <begin position="98"/>
        <end position="117"/>
    </location>
</feature>
<keyword evidence="8 16" id="KW-0812">Transmembrane</keyword>
<evidence type="ECO:0000313" key="17">
    <source>
        <dbReference type="EMBL" id="OGG55861.1"/>
    </source>
</evidence>
<comment type="subcellular location">
    <subcellularLocation>
        <location evidence="2">Endomembrane system</location>
        <topology evidence="2">Multi-pass membrane protein</topology>
    </subcellularLocation>
</comment>
<comment type="similarity">
    <text evidence="3 15">Belongs to the CDP-alcohol phosphatidyltransferase class-I family.</text>
</comment>
<organism evidence="17 18">
    <name type="scientific">Handelsmanbacteria sp. (strain RIFCSPLOWO2_12_FULL_64_10)</name>
    <dbReference type="NCBI Taxonomy" id="1817868"/>
    <lineage>
        <taxon>Bacteria</taxon>
        <taxon>Candidatus Handelsmaniibacteriota</taxon>
    </lineage>
</organism>
<dbReference type="GO" id="GO:0008654">
    <property type="term" value="P:phospholipid biosynthetic process"/>
    <property type="evidence" value="ECO:0007669"/>
    <property type="project" value="UniProtKB-KW"/>
</dbReference>
<evidence type="ECO:0000256" key="11">
    <source>
        <dbReference type="ARBA" id="ARBA00023136"/>
    </source>
</evidence>
<name>A0A1F6D3I0_HANXR</name>
<evidence type="ECO:0000256" key="14">
    <source>
        <dbReference type="ARBA" id="ARBA00032361"/>
    </source>
</evidence>
<dbReference type="InterPro" id="IPR004533">
    <property type="entry name" value="CDP-diaglyc--ser_O-PTrfase"/>
</dbReference>
<dbReference type="Pfam" id="PF01066">
    <property type="entry name" value="CDP-OH_P_transf"/>
    <property type="match status" value="1"/>
</dbReference>
<accession>A0A1F6D3I0</accession>
<evidence type="ECO:0000256" key="4">
    <source>
        <dbReference type="ARBA" id="ARBA00013174"/>
    </source>
</evidence>
<keyword evidence="12" id="KW-0594">Phospholipid biosynthesis</keyword>
<keyword evidence="6" id="KW-0444">Lipid biosynthesis</keyword>
<comment type="caution">
    <text evidence="17">The sequence shown here is derived from an EMBL/GenBank/DDBJ whole genome shotgun (WGS) entry which is preliminary data.</text>
</comment>
<evidence type="ECO:0000256" key="7">
    <source>
        <dbReference type="ARBA" id="ARBA00022679"/>
    </source>
</evidence>
<proteinExistence type="inferred from homology"/>
<dbReference type="InterPro" id="IPR050324">
    <property type="entry name" value="CDP-alcohol_PTase-I"/>
</dbReference>
<evidence type="ECO:0000256" key="16">
    <source>
        <dbReference type="SAM" id="Phobius"/>
    </source>
</evidence>
<keyword evidence="7 15" id="KW-0808">Transferase</keyword>
<dbReference type="PANTHER" id="PTHR14269:SF61">
    <property type="entry name" value="CDP-DIACYLGLYCEROL--SERINE O-PHOSPHATIDYLTRANSFERASE"/>
    <property type="match status" value="1"/>
</dbReference>
<dbReference type="GO" id="GO:0016020">
    <property type="term" value="C:membrane"/>
    <property type="evidence" value="ECO:0007669"/>
    <property type="project" value="InterPro"/>
</dbReference>
<dbReference type="EC" id="2.7.8.8" evidence="4"/>
<evidence type="ECO:0000256" key="8">
    <source>
        <dbReference type="ARBA" id="ARBA00022692"/>
    </source>
</evidence>
<protein>
    <recommendedName>
        <fullName evidence="5">CDP-diacylglycerol--serine O-phosphatidyltransferase</fullName>
        <ecNumber evidence="4">2.7.8.8</ecNumber>
    </recommendedName>
    <alternativeName>
        <fullName evidence="14">Phosphatidylserine synthase</fullName>
    </alternativeName>
</protein>
<reference evidence="17 18" key="1">
    <citation type="journal article" date="2016" name="Nat. Commun.">
        <title>Thousands of microbial genomes shed light on interconnected biogeochemical processes in an aquifer system.</title>
        <authorList>
            <person name="Anantharaman K."/>
            <person name="Brown C.T."/>
            <person name="Hug L.A."/>
            <person name="Sharon I."/>
            <person name="Castelle C.J."/>
            <person name="Probst A.J."/>
            <person name="Thomas B.C."/>
            <person name="Singh A."/>
            <person name="Wilkins M.J."/>
            <person name="Karaoz U."/>
            <person name="Brodie E.L."/>
            <person name="Williams K.H."/>
            <person name="Hubbard S.S."/>
            <person name="Banfield J.F."/>
        </authorList>
    </citation>
    <scope>NUCLEOTIDE SEQUENCE [LARGE SCALE GENOMIC DNA]</scope>
    <source>
        <strain evidence="18">RIFCSPLOWO2_12_FULL_64_10</strain>
    </source>
</reference>
<gene>
    <name evidence="17" type="ORF">A3F84_24935</name>
</gene>
<dbReference type="Proteomes" id="UP000178606">
    <property type="component" value="Unassembled WGS sequence"/>
</dbReference>
<dbReference type="GO" id="GO:0012505">
    <property type="term" value="C:endomembrane system"/>
    <property type="evidence" value="ECO:0007669"/>
    <property type="project" value="UniProtKB-SubCell"/>
</dbReference>
<evidence type="ECO:0000256" key="2">
    <source>
        <dbReference type="ARBA" id="ARBA00004127"/>
    </source>
</evidence>
<evidence type="ECO:0000256" key="9">
    <source>
        <dbReference type="ARBA" id="ARBA00022989"/>
    </source>
</evidence>
<dbReference type="EMBL" id="MFKF01000059">
    <property type="protein sequence ID" value="OGG55861.1"/>
    <property type="molecule type" value="Genomic_DNA"/>
</dbReference>